<dbReference type="SUPFAM" id="SSF56281">
    <property type="entry name" value="Metallo-hydrolase/oxidoreductase"/>
    <property type="match status" value="1"/>
</dbReference>
<organism evidence="2 3">
    <name type="scientific">Nocardioides bigeumensis</name>
    <dbReference type="NCBI Taxonomy" id="433657"/>
    <lineage>
        <taxon>Bacteria</taxon>
        <taxon>Bacillati</taxon>
        <taxon>Actinomycetota</taxon>
        <taxon>Actinomycetes</taxon>
        <taxon>Propionibacteriales</taxon>
        <taxon>Nocardioidaceae</taxon>
        <taxon>Nocardioides</taxon>
    </lineage>
</organism>
<protein>
    <submittedName>
        <fullName evidence="2">MBL fold metallo-hydrolase</fullName>
    </submittedName>
</protein>
<evidence type="ECO:0000259" key="1">
    <source>
        <dbReference type="Pfam" id="PF12706"/>
    </source>
</evidence>
<sequence>MTDEVTWIGHAATLVEIDGVRVLADPLLTRRIGHLRRRGPLPDAGVRRCDLVVVSHAHNDHLHRRSLRRVAAASPGVPVVVPRGAAAYVLGLGLGVVIEVSPGDDVEVAGVRLHVTDALHHGGRGRRDRGSTETVGYVVERAGRRCYLAGDTDLFEAMSALGPIDLACIPIFGWWKKLGPGHLDPESAAEAVARVDPQRVLPIHWGTYAPEDLGLVTGWLAEPGARFARALTERGLGDRLLRLEPGQTAPW</sequence>
<reference evidence="2 3" key="1">
    <citation type="journal article" date="2019" name="Int. J. Syst. Evol. Microbiol.">
        <title>The Global Catalogue of Microorganisms (GCM) 10K type strain sequencing project: providing services to taxonomists for standard genome sequencing and annotation.</title>
        <authorList>
            <consortium name="The Broad Institute Genomics Platform"/>
            <consortium name="The Broad Institute Genome Sequencing Center for Infectious Disease"/>
            <person name="Wu L."/>
            <person name="Ma J."/>
        </authorList>
    </citation>
    <scope>NUCLEOTIDE SEQUENCE [LARGE SCALE GENOMIC DNA]</scope>
    <source>
        <strain evidence="2 3">JCM 16021</strain>
    </source>
</reference>
<comment type="caution">
    <text evidence="2">The sequence shown here is derived from an EMBL/GenBank/DDBJ whole genome shotgun (WGS) entry which is preliminary data.</text>
</comment>
<gene>
    <name evidence="2" type="ORF">GCM10009843_24050</name>
</gene>
<keyword evidence="3" id="KW-1185">Reference proteome</keyword>
<dbReference type="EMBL" id="BAAAQQ010000011">
    <property type="protein sequence ID" value="GAA2125919.1"/>
    <property type="molecule type" value="Genomic_DNA"/>
</dbReference>
<dbReference type="Pfam" id="PF12706">
    <property type="entry name" value="Lactamase_B_2"/>
    <property type="match status" value="1"/>
</dbReference>
<proteinExistence type="predicted"/>
<dbReference type="RefSeq" id="WP_344303965.1">
    <property type="nucleotide sequence ID" value="NZ_BAAAQQ010000011.1"/>
</dbReference>
<dbReference type="InterPro" id="IPR036866">
    <property type="entry name" value="RibonucZ/Hydroxyglut_hydro"/>
</dbReference>
<dbReference type="PANTHER" id="PTHR15032">
    <property type="entry name" value="N-ACYL-PHOSPHATIDYLETHANOLAMINE-HYDROLYZING PHOSPHOLIPASE D"/>
    <property type="match status" value="1"/>
</dbReference>
<feature type="domain" description="Metallo-beta-lactamase" evidence="1">
    <location>
        <begin position="21"/>
        <end position="205"/>
    </location>
</feature>
<evidence type="ECO:0000313" key="2">
    <source>
        <dbReference type="EMBL" id="GAA2125919.1"/>
    </source>
</evidence>
<dbReference type="Proteomes" id="UP001500575">
    <property type="component" value="Unassembled WGS sequence"/>
</dbReference>
<dbReference type="PANTHER" id="PTHR15032:SF36">
    <property type="entry name" value="METALLO-BETA-LACTAMASE DOMAIN-CONTAINING PROTEIN"/>
    <property type="match status" value="1"/>
</dbReference>
<name>A0ABN2YEC0_9ACTN</name>
<evidence type="ECO:0000313" key="3">
    <source>
        <dbReference type="Proteomes" id="UP001500575"/>
    </source>
</evidence>
<dbReference type="Gene3D" id="3.60.15.10">
    <property type="entry name" value="Ribonuclease Z/Hydroxyacylglutathione hydrolase-like"/>
    <property type="match status" value="1"/>
</dbReference>
<accession>A0ABN2YEC0</accession>
<dbReference type="InterPro" id="IPR001279">
    <property type="entry name" value="Metallo-B-lactamas"/>
</dbReference>